<dbReference type="Proteomes" id="UP001500604">
    <property type="component" value="Unassembled WGS sequence"/>
</dbReference>
<protein>
    <submittedName>
        <fullName evidence="12">Amino acid ABC transporter permease</fullName>
    </submittedName>
</protein>
<evidence type="ECO:0000256" key="4">
    <source>
        <dbReference type="ARBA" id="ARBA00022448"/>
    </source>
</evidence>
<organism evidence="12 13">
    <name type="scientific">Kistimonas scapharcae</name>
    <dbReference type="NCBI Taxonomy" id="1036133"/>
    <lineage>
        <taxon>Bacteria</taxon>
        <taxon>Pseudomonadati</taxon>
        <taxon>Pseudomonadota</taxon>
        <taxon>Gammaproteobacteria</taxon>
        <taxon>Oceanospirillales</taxon>
        <taxon>Endozoicomonadaceae</taxon>
        <taxon>Kistimonas</taxon>
    </lineage>
</organism>
<dbReference type="InterPro" id="IPR035906">
    <property type="entry name" value="MetI-like_sf"/>
</dbReference>
<dbReference type="CDD" id="cd06261">
    <property type="entry name" value="TM_PBP2"/>
    <property type="match status" value="1"/>
</dbReference>
<dbReference type="NCBIfam" id="TIGR01726">
    <property type="entry name" value="HEQRo_perm_3TM"/>
    <property type="match status" value="1"/>
</dbReference>
<comment type="function">
    <text evidence="1">Part of the binding-protein-dependent transport system for glutamine; probably responsible for the translocation of the substrate across the membrane.</text>
</comment>
<dbReference type="InterPro" id="IPR010065">
    <property type="entry name" value="AA_ABC_transptr_permease_3TM"/>
</dbReference>
<dbReference type="Gene3D" id="1.10.3720.10">
    <property type="entry name" value="MetI-like"/>
    <property type="match status" value="1"/>
</dbReference>
<keyword evidence="9 10" id="KW-0472">Membrane</keyword>
<evidence type="ECO:0000256" key="6">
    <source>
        <dbReference type="ARBA" id="ARBA00022692"/>
    </source>
</evidence>
<evidence type="ECO:0000313" key="13">
    <source>
        <dbReference type="Proteomes" id="UP001500604"/>
    </source>
</evidence>
<evidence type="ECO:0000256" key="10">
    <source>
        <dbReference type="RuleBase" id="RU363032"/>
    </source>
</evidence>
<feature type="domain" description="ABC transmembrane type-1" evidence="11">
    <location>
        <begin position="143"/>
        <end position="330"/>
    </location>
</feature>
<feature type="transmembrane region" description="Helical" evidence="10">
    <location>
        <begin position="147"/>
        <end position="167"/>
    </location>
</feature>
<feature type="transmembrane region" description="Helical" evidence="10">
    <location>
        <begin position="33"/>
        <end position="51"/>
    </location>
</feature>
<evidence type="ECO:0000313" key="12">
    <source>
        <dbReference type="EMBL" id="GAA4648945.1"/>
    </source>
</evidence>
<dbReference type="PANTHER" id="PTHR30614:SF20">
    <property type="entry name" value="GLUTAMINE TRANSPORT SYSTEM PERMEASE PROTEIN GLNP"/>
    <property type="match status" value="1"/>
</dbReference>
<dbReference type="InterPro" id="IPR000515">
    <property type="entry name" value="MetI-like"/>
</dbReference>
<dbReference type="Pfam" id="PF00528">
    <property type="entry name" value="BPD_transp_1"/>
    <property type="match status" value="1"/>
</dbReference>
<sequence>MTVYYNQESFNPVFGSKPVTGRPKQMEKQPNQLLWNLVFVGIVFLTGLGIYKSSQSIDYIWRWERIPQYLFYQAQEDYIAEFDGVISLGESGVVQLVSDNDPDTVQRVMQPQLLFADDGELVFEGDSFAATTYWEAGPLVDGMVMTLQLSLVSIVLAIIIGTVAGLFRISNNPALKKLAILYIELVRGTPLLVQIFLVYFFLGSVLDMERFTAGVIALSVFTGAYIAEIVRAGIESISRGQMEAARSLGMGWHQSMRYVILPQAFKRVLPPLAGQFINLIKDSSLVSVISITDLTKAGREVVSSTFSPFEVWFSVALCYLILTGVLSLLVRKLEVRYAVSD</sequence>
<keyword evidence="7" id="KW-0029">Amino-acid transport</keyword>
<evidence type="ECO:0000256" key="5">
    <source>
        <dbReference type="ARBA" id="ARBA00022475"/>
    </source>
</evidence>
<dbReference type="SUPFAM" id="SSF161098">
    <property type="entry name" value="MetI-like"/>
    <property type="match status" value="1"/>
</dbReference>
<keyword evidence="6 10" id="KW-0812">Transmembrane</keyword>
<evidence type="ECO:0000259" key="11">
    <source>
        <dbReference type="PROSITE" id="PS50928"/>
    </source>
</evidence>
<dbReference type="RefSeq" id="WP_345194680.1">
    <property type="nucleotide sequence ID" value="NZ_BAABFL010000114.1"/>
</dbReference>
<comment type="subcellular location">
    <subcellularLocation>
        <location evidence="2">Cell inner membrane</location>
        <topology evidence="2">Multi-pass membrane protein</topology>
    </subcellularLocation>
    <subcellularLocation>
        <location evidence="10">Cell membrane</location>
        <topology evidence="10">Multi-pass membrane protein</topology>
    </subcellularLocation>
</comment>
<keyword evidence="5" id="KW-1003">Cell membrane</keyword>
<name>A0ABP8UYM7_9GAMM</name>
<keyword evidence="4 10" id="KW-0813">Transport</keyword>
<comment type="caution">
    <text evidence="12">The sequence shown here is derived from an EMBL/GenBank/DDBJ whole genome shotgun (WGS) entry which is preliminary data.</text>
</comment>
<dbReference type="PANTHER" id="PTHR30614">
    <property type="entry name" value="MEMBRANE COMPONENT OF AMINO ACID ABC TRANSPORTER"/>
    <property type="match status" value="1"/>
</dbReference>
<reference evidence="13" key="1">
    <citation type="journal article" date="2019" name="Int. J. Syst. Evol. Microbiol.">
        <title>The Global Catalogue of Microorganisms (GCM) 10K type strain sequencing project: providing services to taxonomists for standard genome sequencing and annotation.</title>
        <authorList>
            <consortium name="The Broad Institute Genomics Platform"/>
            <consortium name="The Broad Institute Genome Sequencing Center for Infectious Disease"/>
            <person name="Wu L."/>
            <person name="Ma J."/>
        </authorList>
    </citation>
    <scope>NUCLEOTIDE SEQUENCE [LARGE SCALE GENOMIC DNA]</scope>
    <source>
        <strain evidence="13">JCM 17805</strain>
    </source>
</reference>
<dbReference type="InterPro" id="IPR043429">
    <property type="entry name" value="ArtM/GltK/GlnP/TcyL/YhdX-like"/>
</dbReference>
<evidence type="ECO:0000256" key="1">
    <source>
        <dbReference type="ARBA" id="ARBA00003159"/>
    </source>
</evidence>
<gene>
    <name evidence="12" type="ORF">GCM10023116_12190</name>
</gene>
<keyword evidence="13" id="KW-1185">Reference proteome</keyword>
<evidence type="ECO:0000256" key="7">
    <source>
        <dbReference type="ARBA" id="ARBA00022970"/>
    </source>
</evidence>
<dbReference type="PROSITE" id="PS50928">
    <property type="entry name" value="ABC_TM1"/>
    <property type="match status" value="1"/>
</dbReference>
<accession>A0ABP8UYM7</accession>
<comment type="similarity">
    <text evidence="3">Belongs to the binding-protein-dependent transport system permease family. HisMQ subfamily.</text>
</comment>
<evidence type="ECO:0000256" key="9">
    <source>
        <dbReference type="ARBA" id="ARBA00023136"/>
    </source>
</evidence>
<dbReference type="EMBL" id="BAABFL010000114">
    <property type="protein sequence ID" value="GAA4648945.1"/>
    <property type="molecule type" value="Genomic_DNA"/>
</dbReference>
<feature type="transmembrane region" description="Helical" evidence="10">
    <location>
        <begin position="179"/>
        <end position="202"/>
    </location>
</feature>
<evidence type="ECO:0000256" key="8">
    <source>
        <dbReference type="ARBA" id="ARBA00022989"/>
    </source>
</evidence>
<evidence type="ECO:0000256" key="3">
    <source>
        <dbReference type="ARBA" id="ARBA00010072"/>
    </source>
</evidence>
<feature type="transmembrane region" description="Helical" evidence="10">
    <location>
        <begin position="311"/>
        <end position="330"/>
    </location>
</feature>
<keyword evidence="8 10" id="KW-1133">Transmembrane helix</keyword>
<proteinExistence type="inferred from homology"/>
<evidence type="ECO:0000256" key="2">
    <source>
        <dbReference type="ARBA" id="ARBA00004429"/>
    </source>
</evidence>